<proteinExistence type="predicted"/>
<dbReference type="Proteomes" id="UP000501900">
    <property type="component" value="Genome"/>
</dbReference>
<keyword evidence="2" id="KW-1185">Reference proteome</keyword>
<evidence type="ECO:0000313" key="1">
    <source>
        <dbReference type="EMBL" id="QIN96949.1"/>
    </source>
</evidence>
<dbReference type="KEGG" id="vg:77946827"/>
<protein>
    <submittedName>
        <fullName evidence="1">Uncharacterized protein</fullName>
    </submittedName>
</protein>
<sequence>MLLEYTHVVYNLLLTLNSTSYFFTIQLLHNTKRCYTDSYK</sequence>
<dbReference type="EMBL" id="MT162467">
    <property type="protein sequence ID" value="QIN96949.1"/>
    <property type="molecule type" value="Genomic_DNA"/>
</dbReference>
<evidence type="ECO:0000313" key="2">
    <source>
        <dbReference type="Proteomes" id="UP000501900"/>
    </source>
</evidence>
<dbReference type="GeneID" id="77946827"/>
<organism evidence="1 2">
    <name type="scientific">Synechococcus phage S-H34</name>
    <dbReference type="NCBI Taxonomy" id="2718942"/>
    <lineage>
        <taxon>Viruses</taxon>
        <taxon>Duplodnaviria</taxon>
        <taxon>Heunggongvirae</taxon>
        <taxon>Uroviricota</taxon>
        <taxon>Caudoviricetes</taxon>
        <taxon>Pantevenvirales</taxon>
        <taxon>Kyanoviridae</taxon>
        <taxon>Makaravirus</taxon>
        <taxon>Makaravirus thirtyfour</taxon>
    </lineage>
</organism>
<dbReference type="RefSeq" id="YP_010670617.1">
    <property type="nucleotide sequence ID" value="NC_070965.1"/>
</dbReference>
<name>A0A6G8R6A9_9CAUD</name>
<accession>A0A6G8R6A9</accession>
<reference evidence="1 2" key="1">
    <citation type="submission" date="2020-03" db="EMBL/GenBank/DDBJ databases">
        <title>The Isolation and Genome Sequence of a Novel Cyanophage S-H34 from the Huanghai Sea, China.</title>
        <authorList>
            <person name="Jiang T."/>
        </authorList>
    </citation>
    <scope>NUCLEOTIDE SEQUENCE [LARGE SCALE GENOMIC DNA]</scope>
</reference>